<dbReference type="AlphaFoldDB" id="A0A432W7Q4"/>
<dbReference type="SMART" id="SM00822">
    <property type="entry name" value="PKS_KR"/>
    <property type="match status" value="1"/>
</dbReference>
<comment type="similarity">
    <text evidence="1 3">Belongs to the short-chain dehydrogenases/reductases (SDR) family.</text>
</comment>
<dbReference type="Proteomes" id="UP000288293">
    <property type="component" value="Unassembled WGS sequence"/>
</dbReference>
<evidence type="ECO:0000256" key="2">
    <source>
        <dbReference type="ARBA" id="ARBA00023002"/>
    </source>
</evidence>
<keyword evidence="2" id="KW-0560">Oxidoreductase</keyword>
<dbReference type="InterPro" id="IPR020904">
    <property type="entry name" value="Sc_DH/Rdtase_CS"/>
</dbReference>
<evidence type="ECO:0000256" key="1">
    <source>
        <dbReference type="ARBA" id="ARBA00006484"/>
    </source>
</evidence>
<dbReference type="PRINTS" id="PR00081">
    <property type="entry name" value="GDHRDH"/>
</dbReference>
<keyword evidence="6" id="KW-1185">Reference proteome</keyword>
<dbReference type="PANTHER" id="PTHR44196:SF1">
    <property type="entry name" value="DEHYDROGENASE_REDUCTASE SDR FAMILY MEMBER 7B"/>
    <property type="match status" value="1"/>
</dbReference>
<evidence type="ECO:0000313" key="5">
    <source>
        <dbReference type="EMBL" id="RUO26031.1"/>
    </source>
</evidence>
<protein>
    <submittedName>
        <fullName evidence="5">Short chain dehydrogenase</fullName>
    </submittedName>
</protein>
<dbReference type="Pfam" id="PF00106">
    <property type="entry name" value="adh_short"/>
    <property type="match status" value="1"/>
</dbReference>
<reference evidence="5 6" key="1">
    <citation type="journal article" date="2011" name="Front. Microbiol.">
        <title>Genomic signatures of strain selection and enhancement in Bacillus atrophaeus var. globigii, a historical biowarfare simulant.</title>
        <authorList>
            <person name="Gibbons H.S."/>
            <person name="Broomall S.M."/>
            <person name="McNew L.A."/>
            <person name="Daligault H."/>
            <person name="Chapman C."/>
            <person name="Bruce D."/>
            <person name="Karavis M."/>
            <person name="Krepps M."/>
            <person name="McGregor P.A."/>
            <person name="Hong C."/>
            <person name="Park K.H."/>
            <person name="Akmal A."/>
            <person name="Feldman A."/>
            <person name="Lin J.S."/>
            <person name="Chang W.E."/>
            <person name="Higgs B.W."/>
            <person name="Demirev P."/>
            <person name="Lindquist J."/>
            <person name="Liem A."/>
            <person name="Fochler E."/>
            <person name="Read T.D."/>
            <person name="Tapia R."/>
            <person name="Johnson S."/>
            <person name="Bishop-Lilly K.A."/>
            <person name="Detter C."/>
            <person name="Han C."/>
            <person name="Sozhamannan S."/>
            <person name="Rosenzweig C.N."/>
            <person name="Skowronski E.W."/>
        </authorList>
    </citation>
    <scope>NUCLEOTIDE SEQUENCE [LARGE SCALE GENOMIC DNA]</scope>
    <source>
        <strain evidence="5 6">MLST1</strain>
    </source>
</reference>
<dbReference type="Gene3D" id="3.40.50.720">
    <property type="entry name" value="NAD(P)-binding Rossmann-like Domain"/>
    <property type="match status" value="1"/>
</dbReference>
<dbReference type="SUPFAM" id="SSF51735">
    <property type="entry name" value="NAD(P)-binding Rossmann-fold domains"/>
    <property type="match status" value="1"/>
</dbReference>
<dbReference type="GO" id="GO:0016020">
    <property type="term" value="C:membrane"/>
    <property type="evidence" value="ECO:0007669"/>
    <property type="project" value="TreeGrafter"/>
</dbReference>
<dbReference type="PANTHER" id="PTHR44196">
    <property type="entry name" value="DEHYDROGENASE/REDUCTASE SDR FAMILY MEMBER 7B"/>
    <property type="match status" value="1"/>
</dbReference>
<dbReference type="InterPro" id="IPR002347">
    <property type="entry name" value="SDR_fam"/>
</dbReference>
<sequence length="259" mass="27755">MSTINGKTIWVTGASSGIGLALAEQLAAAGANLVLSARNQDKLKSLADRLPGTHIVFPLDLSRPEKAMAKADHFLEDIQVDILINNAGISQRSLALETDFEVYRDLMEVNYFSVVALSKMLAPHLIQQGGGHIVTVSSVAGKVGTKHRSGYSGAKFAVIGFMDCLRAELADKNVRCLTVCPGFVHTQIAHNALTGDGSQLGKADPDNAGGISAEECARQIIQAIQRNKDEIVVGKGLSKVAPMLQRFFPGLLRRLIARR</sequence>
<comment type="caution">
    <text evidence="5">The sequence shown here is derived from an EMBL/GenBank/DDBJ whole genome shotgun (WGS) entry which is preliminary data.</text>
</comment>
<name>A0A432W7Q4_9GAMM</name>
<dbReference type="RefSeq" id="WP_126802847.1">
    <property type="nucleotide sequence ID" value="NZ_PIPL01000001.1"/>
</dbReference>
<dbReference type="OrthoDB" id="9810734at2"/>
<proteinExistence type="inferred from homology"/>
<feature type="domain" description="Ketoreductase" evidence="4">
    <location>
        <begin position="7"/>
        <end position="186"/>
    </location>
</feature>
<dbReference type="NCBIfam" id="NF004825">
    <property type="entry name" value="PRK06181.1"/>
    <property type="match status" value="1"/>
</dbReference>
<dbReference type="EMBL" id="PIPL01000001">
    <property type="protein sequence ID" value="RUO26031.1"/>
    <property type="molecule type" value="Genomic_DNA"/>
</dbReference>
<gene>
    <name evidence="5" type="ORF">CWE09_04705</name>
</gene>
<dbReference type="GO" id="GO:0016491">
    <property type="term" value="F:oxidoreductase activity"/>
    <property type="evidence" value="ECO:0007669"/>
    <property type="project" value="UniProtKB-KW"/>
</dbReference>
<dbReference type="PRINTS" id="PR00080">
    <property type="entry name" value="SDRFAMILY"/>
</dbReference>
<dbReference type="PROSITE" id="PS00061">
    <property type="entry name" value="ADH_SHORT"/>
    <property type="match status" value="1"/>
</dbReference>
<dbReference type="InterPro" id="IPR057326">
    <property type="entry name" value="KR_dom"/>
</dbReference>
<accession>A0A432W7Q4</accession>
<dbReference type="InterPro" id="IPR036291">
    <property type="entry name" value="NAD(P)-bd_dom_sf"/>
</dbReference>
<dbReference type="PIRSF" id="PIRSF000126">
    <property type="entry name" value="11-beta-HSD1"/>
    <property type="match status" value="1"/>
</dbReference>
<evidence type="ECO:0000313" key="6">
    <source>
        <dbReference type="Proteomes" id="UP000288293"/>
    </source>
</evidence>
<evidence type="ECO:0000256" key="3">
    <source>
        <dbReference type="RuleBase" id="RU000363"/>
    </source>
</evidence>
<evidence type="ECO:0000259" key="4">
    <source>
        <dbReference type="SMART" id="SM00822"/>
    </source>
</evidence>
<organism evidence="5 6">
    <name type="scientific">Aliidiomarina minuta</name>
    <dbReference type="NCBI Taxonomy" id="880057"/>
    <lineage>
        <taxon>Bacteria</taxon>
        <taxon>Pseudomonadati</taxon>
        <taxon>Pseudomonadota</taxon>
        <taxon>Gammaproteobacteria</taxon>
        <taxon>Alteromonadales</taxon>
        <taxon>Idiomarinaceae</taxon>
        <taxon>Aliidiomarina</taxon>
    </lineage>
</organism>